<dbReference type="PANTHER" id="PTHR10133">
    <property type="entry name" value="DNA POLYMERASE I"/>
    <property type="match status" value="1"/>
</dbReference>
<dbReference type="HOGENOM" id="CLU_004675_0_0_3"/>
<dbReference type="Proteomes" id="UP000003835">
    <property type="component" value="Unassembled WGS sequence"/>
</dbReference>
<dbReference type="Pfam" id="PF02739">
    <property type="entry name" value="5_3_exonuc_N"/>
    <property type="match status" value="1"/>
</dbReference>
<dbReference type="GO" id="GO:0006302">
    <property type="term" value="P:double-strand break repair"/>
    <property type="evidence" value="ECO:0007669"/>
    <property type="project" value="TreeGrafter"/>
</dbReference>
<dbReference type="SMART" id="SM00279">
    <property type="entry name" value="HhH2"/>
    <property type="match status" value="1"/>
</dbReference>
<reference evidence="20 21" key="1">
    <citation type="submission" date="2008-07" db="EMBL/GenBank/DDBJ databases">
        <authorList>
            <person name="Tandeau de Marsac N."/>
            <person name="Ferriera S."/>
            <person name="Johnson J."/>
            <person name="Kravitz S."/>
            <person name="Beeson K."/>
            <person name="Sutton G."/>
            <person name="Rogers Y.-H."/>
            <person name="Friedman R."/>
            <person name="Frazier M."/>
            <person name="Venter J.C."/>
        </authorList>
    </citation>
    <scope>NUCLEOTIDE SEQUENCE [LARGE SCALE GENOMIC DNA]</scope>
    <source>
        <strain evidence="20 21">PCC 7420</strain>
    </source>
</reference>
<evidence type="ECO:0000256" key="16">
    <source>
        <dbReference type="RuleBase" id="RU004460"/>
    </source>
</evidence>
<keyword evidence="13 16" id="KW-0234">DNA repair</keyword>
<dbReference type="CDD" id="cd09859">
    <property type="entry name" value="PIN_53EXO"/>
    <property type="match status" value="1"/>
</dbReference>
<dbReference type="InterPro" id="IPR020046">
    <property type="entry name" value="5-3_exonucl_a-hlix_arch_N"/>
</dbReference>
<dbReference type="STRING" id="118168.MC7420_1426"/>
<keyword evidence="10 16" id="KW-0269">Exonuclease</keyword>
<dbReference type="Pfam" id="PF00476">
    <property type="entry name" value="DNA_pol_A"/>
    <property type="match status" value="1"/>
</dbReference>
<dbReference type="GO" id="GO:0003677">
    <property type="term" value="F:DNA binding"/>
    <property type="evidence" value="ECO:0007669"/>
    <property type="project" value="UniProtKB-UniRule"/>
</dbReference>
<dbReference type="SUPFAM" id="SSF53098">
    <property type="entry name" value="Ribonuclease H-like"/>
    <property type="match status" value="1"/>
</dbReference>
<dbReference type="NCBIfam" id="NF004397">
    <property type="entry name" value="PRK05755.1"/>
    <property type="match status" value="1"/>
</dbReference>
<dbReference type="SMART" id="SM00475">
    <property type="entry name" value="53EXOc"/>
    <property type="match status" value="1"/>
</dbReference>
<evidence type="ECO:0000256" key="15">
    <source>
        <dbReference type="NCBIfam" id="TIGR00593"/>
    </source>
</evidence>
<evidence type="ECO:0000256" key="1">
    <source>
        <dbReference type="ARBA" id="ARBA00007705"/>
    </source>
</evidence>
<dbReference type="GO" id="GO:0008408">
    <property type="term" value="F:3'-5' exonuclease activity"/>
    <property type="evidence" value="ECO:0007669"/>
    <property type="project" value="UniProtKB-UniRule"/>
</dbReference>
<keyword evidence="5 16" id="KW-0548">Nucleotidyltransferase</keyword>
<dbReference type="InterPro" id="IPR002421">
    <property type="entry name" value="5-3_exonuclease"/>
</dbReference>
<evidence type="ECO:0000256" key="13">
    <source>
        <dbReference type="ARBA" id="ARBA00023204"/>
    </source>
</evidence>
<feature type="domain" description="DNA-directed DNA polymerase family A palm" evidence="19">
    <location>
        <begin position="727"/>
        <end position="948"/>
    </location>
</feature>
<keyword evidence="12 16" id="KW-0238">DNA-binding</keyword>
<dbReference type="FunFam" id="1.10.150.20:FF:000003">
    <property type="entry name" value="DNA polymerase I"/>
    <property type="match status" value="1"/>
</dbReference>
<dbReference type="Gene3D" id="1.10.150.20">
    <property type="entry name" value="5' to 3' exonuclease, C-terminal subdomain"/>
    <property type="match status" value="2"/>
</dbReference>
<dbReference type="AlphaFoldDB" id="B4VRG0"/>
<dbReference type="CDD" id="cd06139">
    <property type="entry name" value="DNA_polA_I_Ecoli_like_exo"/>
    <property type="match status" value="1"/>
</dbReference>
<evidence type="ECO:0000256" key="2">
    <source>
        <dbReference type="ARBA" id="ARBA00012417"/>
    </source>
</evidence>
<dbReference type="eggNOG" id="COG0749">
    <property type="taxonomic scope" value="Bacteria"/>
</dbReference>
<dbReference type="NCBIfam" id="TIGR00593">
    <property type="entry name" value="pola"/>
    <property type="match status" value="1"/>
</dbReference>
<evidence type="ECO:0000256" key="9">
    <source>
        <dbReference type="ARBA" id="ARBA00022801"/>
    </source>
</evidence>
<sequence>MSQSTPVSNSSPSADSTTAEKPLFILVDGHSLAFRSYYAFAKGRDGGLRTKSGIPTSVCFGFLKSLLEVISSQQPQAMAVTFDLELPTFRHKADDTYKADRPETPEDFIPDLQNLKELLTALNLPVLAVPGYEADDVLATLAHRATDEGYQVKILTGDRDLFQLIDPQKSITVLYLSHKALKSGSSTGLEEYSTQGVKNKLGITPEQVVDYKALCGDKSDNIPGVRGIGEKTAVKLLNDFGSLEGIYASLDQIKGAVKTKLETGKQDAEHSKYLAQLAFDAPVDVELKAGKLEGFDTSVLKPFLQKLEFEFFLKKIDEIQQRFGGNVVEDTGTESDPSVEDNSPDLSFWTADETEDYQKQAAASCPIQPRIIDTKDKLDQLVDILENCTNIETPVAWDTETSDLKPRNAELVGIGCCWGLEATDTAYIPIAHNQGQNLDQQTVLEALRPILERDRYPKVLQNVKFDRLVLRTQGIKLAGVVMDTMLASYVLNPDNSHNLNSLTERYFPQIQLKSYKDLKIPKGKTIAELSSKTVANYCGMQVYATFKLVPKLREKLEAIPAIEKLLLEVEQPLEPVLAQMEYQGIRIDTAYLKELSESLEKKLVDIEQNAYKQAGEEFNLGSPKQLSELLFEKLNLDRRKSRKMKTGYSTDHATLEKLQGDHPVIDTILEHRTLSKLKSTYVDALPKLVHKDTQRIHTDFNQTITSTGRLSSSNPNLQNIPIRTAFSRQIRKAFLPESGWLLVSADYSQIELRILAHLSQEPVLVETYRNNQDIHAVTAKLLFEKETVTPEERRLGKTINFGVIYGMGPQRFAREAGVSAAEGKEFIDRLKQRYPKVFGYLEQMKGDAIAKGYVETILGRRRYFEFNSNRLRDAKGKNPQEIDLDEFKGIGQYDSGLLRAAANAPIQGSSADIIKIAMVKMHEVLQDYQARLLLQVHDELVFEVPPDEWEELQPKIRETMESAVELTVPLVVDVSEGENWMEAK</sequence>
<dbReference type="EMBL" id="DS989849">
    <property type="protein sequence ID" value="EDX75508.1"/>
    <property type="molecule type" value="Genomic_DNA"/>
</dbReference>
<name>B4VRG0_9CYAN</name>
<dbReference type="SUPFAM" id="SSF88723">
    <property type="entry name" value="PIN domain-like"/>
    <property type="match status" value="1"/>
</dbReference>
<comment type="catalytic activity">
    <reaction evidence="14 16">
        <text>DNA(n) + a 2'-deoxyribonucleoside 5'-triphosphate = DNA(n+1) + diphosphate</text>
        <dbReference type="Rhea" id="RHEA:22508"/>
        <dbReference type="Rhea" id="RHEA-COMP:17339"/>
        <dbReference type="Rhea" id="RHEA-COMP:17340"/>
        <dbReference type="ChEBI" id="CHEBI:33019"/>
        <dbReference type="ChEBI" id="CHEBI:61560"/>
        <dbReference type="ChEBI" id="CHEBI:173112"/>
        <dbReference type="EC" id="2.7.7.7"/>
    </reaction>
</comment>
<gene>
    <name evidence="16" type="primary">polA</name>
    <name evidence="20" type="ORF">MC7420_1426</name>
</gene>
<evidence type="ECO:0000256" key="14">
    <source>
        <dbReference type="ARBA" id="ARBA00049244"/>
    </source>
</evidence>
<protein>
    <recommendedName>
        <fullName evidence="3 15">DNA polymerase I</fullName>
        <ecNumber evidence="2 15">2.7.7.7</ecNumber>
    </recommendedName>
</protein>
<keyword evidence="9 16" id="KW-0378">Hydrolase</keyword>
<dbReference type="InterPro" id="IPR020045">
    <property type="entry name" value="DNA_polI_H3TH"/>
</dbReference>
<dbReference type="CDD" id="cd08637">
    <property type="entry name" value="DNA_pol_A_pol_I_C"/>
    <property type="match status" value="1"/>
</dbReference>
<evidence type="ECO:0000256" key="6">
    <source>
        <dbReference type="ARBA" id="ARBA00022705"/>
    </source>
</evidence>
<dbReference type="PRINTS" id="PR00868">
    <property type="entry name" value="DNAPOLI"/>
</dbReference>
<dbReference type="InterPro" id="IPR036279">
    <property type="entry name" value="5-3_exonuclease_C_sf"/>
</dbReference>
<dbReference type="SUPFAM" id="SSF47807">
    <property type="entry name" value="5' to 3' exonuclease, C-terminal subdomain"/>
    <property type="match status" value="1"/>
</dbReference>
<evidence type="ECO:0000256" key="7">
    <source>
        <dbReference type="ARBA" id="ARBA00022722"/>
    </source>
</evidence>
<evidence type="ECO:0000256" key="4">
    <source>
        <dbReference type="ARBA" id="ARBA00022679"/>
    </source>
</evidence>
<evidence type="ECO:0000313" key="20">
    <source>
        <dbReference type="EMBL" id="EDX75508.1"/>
    </source>
</evidence>
<keyword evidence="8 16" id="KW-0227">DNA damage</keyword>
<dbReference type="OrthoDB" id="9806424at2"/>
<organism evidence="20 21">
    <name type="scientific">Coleofasciculus chthonoplastes PCC 7420</name>
    <dbReference type="NCBI Taxonomy" id="118168"/>
    <lineage>
        <taxon>Bacteria</taxon>
        <taxon>Bacillati</taxon>
        <taxon>Cyanobacteriota</taxon>
        <taxon>Cyanophyceae</taxon>
        <taxon>Coleofasciculales</taxon>
        <taxon>Coleofasciculaceae</taxon>
        <taxon>Coleofasciculus</taxon>
    </lineage>
</organism>
<dbReference type="Pfam" id="PF01612">
    <property type="entry name" value="DNA_pol_A_exo1"/>
    <property type="match status" value="1"/>
</dbReference>
<dbReference type="SUPFAM" id="SSF56672">
    <property type="entry name" value="DNA/RNA polymerases"/>
    <property type="match status" value="1"/>
</dbReference>
<dbReference type="EC" id="2.7.7.7" evidence="2 15"/>
<dbReference type="GO" id="GO:0008409">
    <property type="term" value="F:5'-3' exonuclease activity"/>
    <property type="evidence" value="ECO:0007669"/>
    <property type="project" value="UniProtKB-UniRule"/>
</dbReference>
<dbReference type="SMART" id="SM00474">
    <property type="entry name" value="35EXOc"/>
    <property type="match status" value="1"/>
</dbReference>
<evidence type="ECO:0000259" key="17">
    <source>
        <dbReference type="SMART" id="SM00474"/>
    </source>
</evidence>
<proteinExistence type="inferred from homology"/>
<keyword evidence="7" id="KW-0540">Nuclease</keyword>
<comment type="function">
    <text evidence="16">In addition to polymerase activity, this DNA polymerase exhibits 3'-5' and 5'-3' exonuclease activity.</text>
</comment>
<evidence type="ECO:0000256" key="8">
    <source>
        <dbReference type="ARBA" id="ARBA00022763"/>
    </source>
</evidence>
<evidence type="ECO:0000313" key="21">
    <source>
        <dbReference type="Proteomes" id="UP000003835"/>
    </source>
</evidence>
<dbReference type="GO" id="GO:0003887">
    <property type="term" value="F:DNA-directed DNA polymerase activity"/>
    <property type="evidence" value="ECO:0007669"/>
    <property type="project" value="UniProtKB-UniRule"/>
</dbReference>
<evidence type="ECO:0000256" key="11">
    <source>
        <dbReference type="ARBA" id="ARBA00022932"/>
    </source>
</evidence>
<evidence type="ECO:0000256" key="10">
    <source>
        <dbReference type="ARBA" id="ARBA00022839"/>
    </source>
</evidence>
<dbReference type="RefSeq" id="WP_006101216.1">
    <property type="nucleotide sequence ID" value="NZ_DS989849.1"/>
</dbReference>
<dbReference type="InterPro" id="IPR002562">
    <property type="entry name" value="3'-5'_exonuclease_dom"/>
</dbReference>
<keyword evidence="6 16" id="KW-0235">DNA replication</keyword>
<dbReference type="Gene3D" id="3.40.50.1010">
    <property type="entry name" value="5'-nuclease"/>
    <property type="match status" value="1"/>
</dbReference>
<dbReference type="Gene3D" id="1.20.1060.10">
    <property type="entry name" value="Taq DNA Polymerase, Chain T, domain 4"/>
    <property type="match status" value="1"/>
</dbReference>
<dbReference type="InterPro" id="IPR012337">
    <property type="entry name" value="RNaseH-like_sf"/>
</dbReference>
<keyword evidence="11 16" id="KW-0239">DNA-directed DNA polymerase</keyword>
<dbReference type="InterPro" id="IPR001098">
    <property type="entry name" value="DNA-dir_DNA_pol_A_palm_dom"/>
</dbReference>
<comment type="similarity">
    <text evidence="1 16">Belongs to the DNA polymerase type-A family.</text>
</comment>
<dbReference type="eggNOG" id="COG0258">
    <property type="taxonomic scope" value="Bacteria"/>
</dbReference>
<dbReference type="CDD" id="cd09898">
    <property type="entry name" value="H3TH_53EXO"/>
    <property type="match status" value="1"/>
</dbReference>
<keyword evidence="4 16" id="KW-0808">Transferase</keyword>
<dbReference type="InterPro" id="IPR018320">
    <property type="entry name" value="DNA_polymerase_1"/>
</dbReference>
<evidence type="ECO:0000259" key="18">
    <source>
        <dbReference type="SMART" id="SM00475"/>
    </source>
</evidence>
<dbReference type="PANTHER" id="PTHR10133:SF27">
    <property type="entry name" value="DNA POLYMERASE NU"/>
    <property type="match status" value="1"/>
</dbReference>
<dbReference type="InterPro" id="IPR029060">
    <property type="entry name" value="PIN-like_dom_sf"/>
</dbReference>
<dbReference type="Pfam" id="PF01367">
    <property type="entry name" value="5_3_exonuc"/>
    <property type="match status" value="1"/>
</dbReference>
<keyword evidence="21" id="KW-1185">Reference proteome</keyword>
<dbReference type="SMART" id="SM00482">
    <property type="entry name" value="POLAc"/>
    <property type="match status" value="1"/>
</dbReference>
<dbReference type="InterPro" id="IPR036397">
    <property type="entry name" value="RNaseH_sf"/>
</dbReference>
<dbReference type="GO" id="GO:0006261">
    <property type="term" value="P:DNA-templated DNA replication"/>
    <property type="evidence" value="ECO:0007669"/>
    <property type="project" value="UniProtKB-UniRule"/>
</dbReference>
<feature type="domain" description="3'-5' exonuclease" evidence="17">
    <location>
        <begin position="369"/>
        <end position="557"/>
    </location>
</feature>
<dbReference type="InterPro" id="IPR043502">
    <property type="entry name" value="DNA/RNA_pol_sf"/>
</dbReference>
<dbReference type="FunFam" id="1.20.1060.10:FF:000001">
    <property type="entry name" value="DNA polymerase I"/>
    <property type="match status" value="1"/>
</dbReference>
<feature type="domain" description="5'-3' exonuclease" evidence="18">
    <location>
        <begin position="20"/>
        <end position="293"/>
    </location>
</feature>
<dbReference type="Gene3D" id="3.30.70.370">
    <property type="match status" value="1"/>
</dbReference>
<accession>B4VRG0</accession>
<evidence type="ECO:0000256" key="3">
    <source>
        <dbReference type="ARBA" id="ARBA00020311"/>
    </source>
</evidence>
<evidence type="ECO:0000259" key="19">
    <source>
        <dbReference type="SMART" id="SM00482"/>
    </source>
</evidence>
<dbReference type="InterPro" id="IPR002298">
    <property type="entry name" value="DNA_polymerase_A"/>
</dbReference>
<dbReference type="InterPro" id="IPR008918">
    <property type="entry name" value="HhH2"/>
</dbReference>
<evidence type="ECO:0000256" key="12">
    <source>
        <dbReference type="ARBA" id="ARBA00023125"/>
    </source>
</evidence>
<evidence type="ECO:0000256" key="5">
    <source>
        <dbReference type="ARBA" id="ARBA00022695"/>
    </source>
</evidence>
<dbReference type="Gene3D" id="3.30.420.10">
    <property type="entry name" value="Ribonuclease H-like superfamily/Ribonuclease H"/>
    <property type="match status" value="1"/>
</dbReference>